<reference evidence="2" key="1">
    <citation type="submission" date="2017-09" db="EMBL/GenBank/DDBJ databases">
        <authorList>
            <person name="Shetty A S."/>
        </authorList>
    </citation>
    <scope>NUCLEOTIDE SEQUENCE [LARGE SCALE GENOMIC DNA]</scope>
</reference>
<protein>
    <submittedName>
        <fullName evidence="1">Uncharacterized protein</fullName>
    </submittedName>
</protein>
<name>A0A285PYK4_9FIRM</name>
<evidence type="ECO:0000313" key="2">
    <source>
        <dbReference type="Proteomes" id="UP000217549"/>
    </source>
</evidence>
<evidence type="ECO:0000313" key="1">
    <source>
        <dbReference type="EMBL" id="SOB72840.1"/>
    </source>
</evidence>
<dbReference type="EMBL" id="LT907978">
    <property type="protein sequence ID" value="SOB72840.1"/>
    <property type="molecule type" value="Genomic_DNA"/>
</dbReference>
<accession>A0A285PYK4</accession>
<gene>
    <name evidence="1" type="ORF">EHLA_2209</name>
</gene>
<proteinExistence type="predicted"/>
<keyword evidence="2" id="KW-1185">Reference proteome</keyword>
<organism evidence="1 2">
    <name type="scientific">Anaerobutyricum hallii</name>
    <dbReference type="NCBI Taxonomy" id="39488"/>
    <lineage>
        <taxon>Bacteria</taxon>
        <taxon>Bacillati</taxon>
        <taxon>Bacillota</taxon>
        <taxon>Clostridia</taxon>
        <taxon>Lachnospirales</taxon>
        <taxon>Lachnospiraceae</taxon>
        <taxon>Anaerobutyricum</taxon>
    </lineage>
</organism>
<dbReference type="KEGG" id="ehl:EHLA_2209"/>
<dbReference type="Proteomes" id="UP000217549">
    <property type="component" value="Chromosome I"/>
</dbReference>
<dbReference type="AlphaFoldDB" id="A0A285PYK4"/>
<sequence length="160" mass="19004">MIEGAERVKKEMLDFLKKNESTGTAKEDFYELKEKTEQAFFVSLALDLRERRAKLWKQGRHDEVDSWALSKIHEALVSDRKTEVRKITDIVEKNTHAALRERFPDLYDFLYACNDEETENKQRVHELHKLGYTAEKLWEMPHEDVGEDYLQMLLDTEKRG</sequence>
<dbReference type="RefSeq" id="WP_096240812.1">
    <property type="nucleotide sequence ID" value="NZ_LT907978.1"/>
</dbReference>